<feature type="signal peptide" evidence="2">
    <location>
        <begin position="1"/>
        <end position="22"/>
    </location>
</feature>
<protein>
    <recommendedName>
        <fullName evidence="3">DUF4232 domain-containing protein</fullName>
    </recommendedName>
</protein>
<dbReference type="Proteomes" id="UP000192591">
    <property type="component" value="Unassembled WGS sequence"/>
</dbReference>
<evidence type="ECO:0000259" key="3">
    <source>
        <dbReference type="Pfam" id="PF14016"/>
    </source>
</evidence>
<feature type="chain" id="PRO_5039164610" description="DUF4232 domain-containing protein" evidence="2">
    <location>
        <begin position="23"/>
        <end position="190"/>
    </location>
</feature>
<feature type="region of interest" description="Disordered" evidence="1">
    <location>
        <begin position="155"/>
        <end position="174"/>
    </location>
</feature>
<evidence type="ECO:0000256" key="1">
    <source>
        <dbReference type="SAM" id="MobiDB-lite"/>
    </source>
</evidence>
<dbReference type="InterPro" id="IPR025326">
    <property type="entry name" value="DUF4232"/>
</dbReference>
<sequence length="190" mass="20064">MRTGGWVLFALPALLVLGACTGGPVGPEPAPPRTPEATVDSTCPDSGVRVTAGLDEAASGVRVRALRLTNCGDEPYRLDGYPVLRVLDAEGEPLDLRVLHGSGDIATIDGFDDPPRPLTLRSGESADTHLLWRNTHTGTGAPQVGERLSVAPAEGEPWQPVRFDGDRGAHLDLGTTGELGVRAWHRPQSP</sequence>
<dbReference type="Pfam" id="PF14016">
    <property type="entry name" value="DUF4232"/>
    <property type="match status" value="1"/>
</dbReference>
<organism evidence="4 5">
    <name type="scientific">Saccharomonospora piscinae</name>
    <dbReference type="NCBI Taxonomy" id="687388"/>
    <lineage>
        <taxon>Bacteria</taxon>
        <taxon>Bacillati</taxon>
        <taxon>Actinomycetota</taxon>
        <taxon>Actinomycetes</taxon>
        <taxon>Pseudonocardiales</taxon>
        <taxon>Pseudonocardiaceae</taxon>
        <taxon>Saccharomonospora</taxon>
    </lineage>
</organism>
<feature type="domain" description="DUF4232" evidence="3">
    <location>
        <begin position="43"/>
        <end position="185"/>
    </location>
</feature>
<dbReference type="PROSITE" id="PS51257">
    <property type="entry name" value="PROKAR_LIPOPROTEIN"/>
    <property type="match status" value="1"/>
</dbReference>
<accession>A0A1V9AC05</accession>
<dbReference type="AlphaFoldDB" id="A0A1V9AC05"/>
<comment type="caution">
    <text evidence="4">The sequence shown here is derived from an EMBL/GenBank/DDBJ whole genome shotgun (WGS) entry which is preliminary data.</text>
</comment>
<evidence type="ECO:0000256" key="2">
    <source>
        <dbReference type="SAM" id="SignalP"/>
    </source>
</evidence>
<evidence type="ECO:0000313" key="5">
    <source>
        <dbReference type="Proteomes" id="UP000192591"/>
    </source>
</evidence>
<dbReference type="EMBL" id="MWIH01000002">
    <property type="protein sequence ID" value="OQO94601.1"/>
    <property type="molecule type" value="Genomic_DNA"/>
</dbReference>
<keyword evidence="2" id="KW-0732">Signal</keyword>
<proteinExistence type="predicted"/>
<gene>
    <name evidence="4" type="ORF">B1813_00330</name>
</gene>
<evidence type="ECO:0000313" key="4">
    <source>
        <dbReference type="EMBL" id="OQO94601.1"/>
    </source>
</evidence>
<keyword evidence="5" id="KW-1185">Reference proteome</keyword>
<dbReference type="RefSeq" id="WP_081190047.1">
    <property type="nucleotide sequence ID" value="NZ_MWIH01000002.1"/>
</dbReference>
<name>A0A1V9AC05_SACPI</name>
<reference evidence="4 5" key="1">
    <citation type="submission" date="2017-02" db="EMBL/GenBank/DDBJ databases">
        <title>Draft genome of Saccharomonospora sp. 154.</title>
        <authorList>
            <person name="Alonso-Carmona G.S."/>
            <person name="De La Haba R."/>
            <person name="Vera-Gargallo B."/>
            <person name="Sandoval-Trujillo A.H."/>
            <person name="Ramirez-Duran N."/>
            <person name="Ventosa A."/>
        </authorList>
    </citation>
    <scope>NUCLEOTIDE SEQUENCE [LARGE SCALE GENOMIC DNA]</scope>
    <source>
        <strain evidence="4 5">LRS4.154</strain>
    </source>
</reference>